<feature type="transmembrane region" description="Helical" evidence="1">
    <location>
        <begin position="12"/>
        <end position="35"/>
    </location>
</feature>
<keyword evidence="1" id="KW-1133">Transmembrane helix</keyword>
<dbReference type="Gene3D" id="1.10.287.2250">
    <property type="match status" value="1"/>
</dbReference>
<name>A0A1B6JFK1_9HEMI</name>
<protein>
    <recommendedName>
        <fullName evidence="2">Cathepsin propeptide inhibitor domain-containing protein</fullName>
    </recommendedName>
</protein>
<dbReference type="SUPFAM" id="SSF54001">
    <property type="entry name" value="Cysteine proteinases"/>
    <property type="match status" value="1"/>
</dbReference>
<feature type="non-terminal residue" evidence="3">
    <location>
        <position position="107"/>
    </location>
</feature>
<gene>
    <name evidence="3" type="ORF">g.31750</name>
</gene>
<keyword evidence="1" id="KW-0812">Transmembrane</keyword>
<feature type="non-terminal residue" evidence="3">
    <location>
        <position position="1"/>
    </location>
</feature>
<evidence type="ECO:0000313" key="3">
    <source>
        <dbReference type="EMBL" id="JAS97975.1"/>
    </source>
</evidence>
<keyword evidence="1" id="KW-0472">Membrane</keyword>
<sequence length="107" mass="12771">RILTGVMIFFKVSPVILLQMTAKILLVFILAAVIFTPSHQLTRDELSEWELFKIEYPKNYRRQEEEDKRRDIFLDSLKFVRQHNALYTKGRVSYRMTINTFADRTAE</sequence>
<evidence type="ECO:0000256" key="1">
    <source>
        <dbReference type="SAM" id="Phobius"/>
    </source>
</evidence>
<dbReference type="EMBL" id="GECU01009731">
    <property type="protein sequence ID" value="JAS97975.1"/>
    <property type="molecule type" value="Transcribed_RNA"/>
</dbReference>
<evidence type="ECO:0000259" key="2">
    <source>
        <dbReference type="SMART" id="SM00848"/>
    </source>
</evidence>
<feature type="domain" description="Cathepsin propeptide inhibitor" evidence="2">
    <location>
        <begin position="49"/>
        <end position="107"/>
    </location>
</feature>
<dbReference type="Pfam" id="PF08246">
    <property type="entry name" value="Inhibitor_I29"/>
    <property type="match status" value="1"/>
</dbReference>
<accession>A0A1B6JFK1</accession>
<dbReference type="InterPro" id="IPR038765">
    <property type="entry name" value="Papain-like_cys_pep_sf"/>
</dbReference>
<proteinExistence type="predicted"/>
<dbReference type="SMART" id="SM00848">
    <property type="entry name" value="Inhibitor_I29"/>
    <property type="match status" value="1"/>
</dbReference>
<dbReference type="InterPro" id="IPR013201">
    <property type="entry name" value="Prot_inhib_I29"/>
</dbReference>
<organism evidence="3">
    <name type="scientific">Homalodisca liturata</name>
    <dbReference type="NCBI Taxonomy" id="320908"/>
    <lineage>
        <taxon>Eukaryota</taxon>
        <taxon>Metazoa</taxon>
        <taxon>Ecdysozoa</taxon>
        <taxon>Arthropoda</taxon>
        <taxon>Hexapoda</taxon>
        <taxon>Insecta</taxon>
        <taxon>Pterygota</taxon>
        <taxon>Neoptera</taxon>
        <taxon>Paraneoptera</taxon>
        <taxon>Hemiptera</taxon>
        <taxon>Auchenorrhyncha</taxon>
        <taxon>Membracoidea</taxon>
        <taxon>Cicadellidae</taxon>
        <taxon>Cicadellinae</taxon>
        <taxon>Proconiini</taxon>
        <taxon>Homalodisca</taxon>
    </lineage>
</organism>
<reference evidence="3" key="1">
    <citation type="submission" date="2015-11" db="EMBL/GenBank/DDBJ databases">
        <title>De novo transcriptome assembly of four potential Pierce s Disease insect vectors from Arizona vineyards.</title>
        <authorList>
            <person name="Tassone E.E."/>
        </authorList>
    </citation>
    <scope>NUCLEOTIDE SEQUENCE</scope>
</reference>
<dbReference type="AlphaFoldDB" id="A0A1B6JFK1"/>